<dbReference type="EMBL" id="KT454806">
    <property type="protein sequence ID" value="ALH47144.1"/>
    <property type="molecule type" value="Genomic_DNA"/>
</dbReference>
<protein>
    <submittedName>
        <fullName evidence="1">Uncharacterized protein</fullName>
    </submittedName>
</protein>
<proteinExistence type="predicted"/>
<dbReference type="KEGG" id="vg:26637566"/>
<dbReference type="RefSeq" id="YP_009211019.1">
    <property type="nucleotide sequence ID" value="NC_028935.2"/>
</dbReference>
<evidence type="ECO:0000313" key="2">
    <source>
        <dbReference type="Proteomes" id="UP000202045"/>
    </source>
</evidence>
<organism evidence="1 2">
    <name type="scientific">Escherichia phage SUSP2</name>
    <dbReference type="NCBI Taxonomy" id="1718669"/>
    <lineage>
        <taxon>Viruses</taxon>
        <taxon>Duplodnaviria</taxon>
        <taxon>Heunggongvirae</taxon>
        <taxon>Uroviricota</taxon>
        <taxon>Caudoviricetes</taxon>
        <taxon>Andersonviridae</taxon>
        <taxon>Ounavirinae</taxon>
        <taxon>Mooglevirus</taxon>
        <taxon>Mooglevirus susp2</taxon>
        <taxon>Suspvirus SUSP2</taxon>
    </lineage>
</organism>
<keyword evidence="2" id="KW-1185">Reference proteome</keyword>
<name>A0A0N9RSV2_9CAUD</name>
<accession>A0A0N9RSV2</accession>
<evidence type="ECO:0000313" key="1">
    <source>
        <dbReference type="EMBL" id="ALH47144.1"/>
    </source>
</evidence>
<dbReference type="Proteomes" id="UP000202045">
    <property type="component" value="Segment"/>
</dbReference>
<reference evidence="1 2" key="1">
    <citation type="journal article" date="2017" name="MBio">
        <title>Novel 'Superspreader' Bacteriophages Promote Horizontal Gene Transfer by Transformation.</title>
        <authorList>
            <person name="Keen E.C."/>
            <person name="Bliskovsky V.V."/>
            <person name="Malagon F."/>
            <person name="Baker J.D."/>
            <person name="Prince J.S."/>
            <person name="Klaus J.S."/>
            <person name="Adhya S.L."/>
        </authorList>
    </citation>
    <scope>NUCLEOTIDE SEQUENCE [LARGE SCALE GENOMIC DNA]</scope>
</reference>
<dbReference type="GeneID" id="26637566"/>
<sequence length="114" mass="13518">MTKLHVVVYKSFADMQNALTSQVDKHRSRLFIMCDLGDYQQPKEFKYKDGVRVLQFEDSVTVFVKHDLPAKHIGMLEYYIYRHTNMRGDNIKISSLEVFETPNTQLKKYLVRKL</sequence>
<dbReference type="OrthoDB" id="18051at10239"/>